<dbReference type="InterPro" id="IPR045155">
    <property type="entry name" value="Beta-lactam_cat"/>
</dbReference>
<evidence type="ECO:0000256" key="2">
    <source>
        <dbReference type="ARBA" id="ARBA00012865"/>
    </source>
</evidence>
<reference evidence="7" key="2">
    <citation type="journal article" date="2014" name="ISME J.">
        <title>Microbial stratification in low pH oxic and suboxic macroscopic growths along an acid mine drainage.</title>
        <authorList>
            <person name="Mendez-Garcia C."/>
            <person name="Mesa V."/>
            <person name="Sprenger R.R."/>
            <person name="Richter M."/>
            <person name="Diez M.S."/>
            <person name="Solano J."/>
            <person name="Bargiela R."/>
            <person name="Golyshina O.V."/>
            <person name="Manteca A."/>
            <person name="Ramos J.L."/>
            <person name="Gallego J.R."/>
            <person name="Llorente I."/>
            <person name="Martins Dos Santos V.A."/>
            <person name="Jensen O.N."/>
            <person name="Pelaez A.I."/>
            <person name="Sanchez J."/>
            <person name="Ferrer M."/>
        </authorList>
    </citation>
    <scope>NUCLEOTIDE SEQUENCE</scope>
</reference>
<evidence type="ECO:0000259" key="6">
    <source>
        <dbReference type="Pfam" id="PF13354"/>
    </source>
</evidence>
<evidence type="ECO:0000313" key="7">
    <source>
        <dbReference type="EMBL" id="EQD65118.1"/>
    </source>
</evidence>
<dbReference type="NCBIfam" id="NF033103">
    <property type="entry name" value="bla_class_A"/>
    <property type="match status" value="1"/>
</dbReference>
<dbReference type="Gene3D" id="3.40.710.10">
    <property type="entry name" value="DD-peptidase/beta-lactamase superfamily"/>
    <property type="match status" value="1"/>
</dbReference>
<name>T1B9L8_9ZZZZ</name>
<dbReference type="PROSITE" id="PS00146">
    <property type="entry name" value="BETA_LACTAMASE_A"/>
    <property type="match status" value="1"/>
</dbReference>
<dbReference type="PANTHER" id="PTHR35333:SF3">
    <property type="entry name" value="BETA-LACTAMASE-TYPE TRANSPEPTIDASE FOLD CONTAINING PROTEIN"/>
    <property type="match status" value="1"/>
</dbReference>
<dbReference type="Pfam" id="PF13354">
    <property type="entry name" value="Beta-lactamase2"/>
    <property type="match status" value="1"/>
</dbReference>
<keyword evidence="4" id="KW-0046">Antibiotic resistance</keyword>
<feature type="domain" description="Beta-lactamase class A catalytic" evidence="6">
    <location>
        <begin position="54"/>
        <end position="268"/>
    </location>
</feature>
<keyword evidence="3" id="KW-0378">Hydrolase</keyword>
<dbReference type="PRINTS" id="PR00118">
    <property type="entry name" value="BLACTAMASEA"/>
</dbReference>
<dbReference type="GO" id="GO:0030655">
    <property type="term" value="P:beta-lactam antibiotic catabolic process"/>
    <property type="evidence" value="ECO:0007669"/>
    <property type="project" value="InterPro"/>
</dbReference>
<dbReference type="GO" id="GO:0046677">
    <property type="term" value="P:response to antibiotic"/>
    <property type="evidence" value="ECO:0007669"/>
    <property type="project" value="UniProtKB-KW"/>
</dbReference>
<evidence type="ECO:0000256" key="5">
    <source>
        <dbReference type="ARBA" id="ARBA00030171"/>
    </source>
</evidence>
<accession>T1B9L8</accession>
<gene>
    <name evidence="7" type="ORF">B1A_08606</name>
</gene>
<protein>
    <recommendedName>
        <fullName evidence="2">beta-lactamase</fullName>
        <ecNumber evidence="2">3.5.2.6</ecNumber>
    </recommendedName>
    <alternativeName>
        <fullName evidence="5">Penicillinase</fullName>
    </alternativeName>
</protein>
<dbReference type="PROSITE" id="PS51318">
    <property type="entry name" value="TAT"/>
    <property type="match status" value="1"/>
</dbReference>
<comment type="similarity">
    <text evidence="1">Belongs to the class-A beta-lactamase family.</text>
</comment>
<dbReference type="SUPFAM" id="SSF56601">
    <property type="entry name" value="beta-lactamase/transpeptidase-like"/>
    <property type="match status" value="1"/>
</dbReference>
<dbReference type="EMBL" id="AUZX01006137">
    <property type="protein sequence ID" value="EQD65118.1"/>
    <property type="molecule type" value="Genomic_DNA"/>
</dbReference>
<evidence type="ECO:0000256" key="3">
    <source>
        <dbReference type="ARBA" id="ARBA00022801"/>
    </source>
</evidence>
<evidence type="ECO:0000256" key="1">
    <source>
        <dbReference type="ARBA" id="ARBA00009009"/>
    </source>
</evidence>
<reference evidence="7" key="1">
    <citation type="submission" date="2013-08" db="EMBL/GenBank/DDBJ databases">
        <authorList>
            <person name="Mendez C."/>
            <person name="Richter M."/>
            <person name="Ferrer M."/>
            <person name="Sanchez J."/>
        </authorList>
    </citation>
    <scope>NUCLEOTIDE SEQUENCE</scope>
</reference>
<dbReference type="EC" id="3.5.2.6" evidence="2"/>
<dbReference type="InterPro" id="IPR023650">
    <property type="entry name" value="Beta-lactam_class-A_AS"/>
</dbReference>
<comment type="caution">
    <text evidence="7">The sequence shown here is derived from an EMBL/GenBank/DDBJ whole genome shotgun (WGS) entry which is preliminary data.</text>
</comment>
<dbReference type="InterPro" id="IPR006311">
    <property type="entry name" value="TAT_signal"/>
</dbReference>
<dbReference type="PANTHER" id="PTHR35333">
    <property type="entry name" value="BETA-LACTAMASE"/>
    <property type="match status" value="1"/>
</dbReference>
<evidence type="ECO:0000256" key="4">
    <source>
        <dbReference type="ARBA" id="ARBA00023251"/>
    </source>
</evidence>
<dbReference type="InterPro" id="IPR000871">
    <property type="entry name" value="Beta-lactam_class-A"/>
</dbReference>
<dbReference type="GO" id="GO:0008800">
    <property type="term" value="F:beta-lactamase activity"/>
    <property type="evidence" value="ECO:0007669"/>
    <property type="project" value="UniProtKB-EC"/>
</dbReference>
<dbReference type="AlphaFoldDB" id="T1B9L8"/>
<organism evidence="7">
    <name type="scientific">mine drainage metagenome</name>
    <dbReference type="NCBI Taxonomy" id="410659"/>
    <lineage>
        <taxon>unclassified sequences</taxon>
        <taxon>metagenomes</taxon>
        <taxon>ecological metagenomes</taxon>
    </lineage>
</organism>
<sequence length="301" mass="31612">MGMLSRRQVLKGMALGVAAGALRTVPVRAASLASALHAQFARIESQTGGRLGVAMLDTHNRIAAGYRANQRFPVCSTWKLLAVAALLRQVDEGHENLDRRIRFSASELVVYSPVTKDHVDATGMSLRELCDAALVWSDNTAGNLLLAALGGPSAITRFARAIGDPVTRLDRTEPALNEATPGDARDTTSPRAMLGDLDTLLLGNALTPPSRARLNAWLAASQTGARLLRAGFPTNWRVGDKSGAGEHATRNDVAIVTPPGRAPILVAAYLTGATVPMPQRDAALAAVARAIHQALAGAGIT</sequence>
<dbReference type="InterPro" id="IPR012338">
    <property type="entry name" value="Beta-lactam/transpept-like"/>
</dbReference>
<proteinExistence type="inferred from homology"/>